<feature type="compositionally biased region" description="Acidic residues" evidence="1">
    <location>
        <begin position="112"/>
        <end position="135"/>
    </location>
</feature>
<feature type="region of interest" description="Disordered" evidence="1">
    <location>
        <begin position="460"/>
        <end position="491"/>
    </location>
</feature>
<dbReference type="GO" id="GO:0031011">
    <property type="term" value="C:Ino80 complex"/>
    <property type="evidence" value="ECO:0007669"/>
    <property type="project" value="InterPro"/>
</dbReference>
<feature type="domain" description="INO80 complex subunit B-like conserved region" evidence="2">
    <location>
        <begin position="311"/>
        <end position="459"/>
    </location>
</feature>
<comment type="caution">
    <text evidence="3">The sequence shown here is derived from an EMBL/GenBank/DDBJ whole genome shotgun (WGS) entry which is preliminary data.</text>
</comment>
<gene>
    <name evidence="3" type="ORF">WG66_16374</name>
</gene>
<evidence type="ECO:0000259" key="2">
    <source>
        <dbReference type="SMART" id="SM01406"/>
    </source>
</evidence>
<dbReference type="PANTHER" id="PTHR21561:SF12">
    <property type="entry name" value="INO80 COMPLEX SUBUNIT B"/>
    <property type="match status" value="1"/>
</dbReference>
<reference evidence="3 4" key="1">
    <citation type="submission" date="2015-12" db="EMBL/GenBank/DDBJ databases">
        <title>Draft genome sequence of Moniliophthora roreri, the causal agent of frosty pod rot of cacao.</title>
        <authorList>
            <person name="Aime M.C."/>
            <person name="Diaz-Valderrama J.R."/>
            <person name="Kijpornyongpan T."/>
            <person name="Phillips-Mora W."/>
        </authorList>
    </citation>
    <scope>NUCLEOTIDE SEQUENCE [LARGE SCALE GENOMIC DNA]</scope>
    <source>
        <strain evidence="3 4">MCA 2952</strain>
    </source>
</reference>
<feature type="compositionally biased region" description="Low complexity" evidence="1">
    <location>
        <begin position="224"/>
        <end position="233"/>
    </location>
</feature>
<dbReference type="GO" id="GO:0006338">
    <property type="term" value="P:chromatin remodeling"/>
    <property type="evidence" value="ECO:0007669"/>
    <property type="project" value="InterPro"/>
</dbReference>
<dbReference type="Pfam" id="PF04795">
    <property type="entry name" value="PAPA-1"/>
    <property type="match status" value="1"/>
</dbReference>
<feature type="compositionally biased region" description="Acidic residues" evidence="1">
    <location>
        <begin position="243"/>
        <end position="256"/>
    </location>
</feature>
<feature type="region of interest" description="Disordered" evidence="1">
    <location>
        <begin position="75"/>
        <end position="435"/>
    </location>
</feature>
<evidence type="ECO:0000313" key="3">
    <source>
        <dbReference type="EMBL" id="KTB31011.1"/>
    </source>
</evidence>
<dbReference type="eggNOG" id="ENOG502S7M7">
    <property type="taxonomic scope" value="Eukaryota"/>
</dbReference>
<evidence type="ECO:0000313" key="4">
    <source>
        <dbReference type="Proteomes" id="UP000054988"/>
    </source>
</evidence>
<feature type="compositionally biased region" description="Acidic residues" evidence="1">
    <location>
        <begin position="399"/>
        <end position="424"/>
    </location>
</feature>
<sequence length="622" mass="67272">MDICRPRPEFLGPLLPLLRTNRSKADVEGVLRWLRIFSKLVTWKVFPSALQKHIPGSHSFMLKSIRPALQSFAAPHSYQPDSSLSPASSPAPEYDEMQLRRRTNQPSMREISDEDEGEEEVEDDEEELEESEEEPTGSADAAEQESEQEVDVEEDANAGGFEDEDPGADGQIDIEGYDDELDDDDGSLKQPRLKIKLKLPVVPSSTSNSATPVPEETRTRAQPSSVSKRSAAVRSRRRIQDVESSDEEDDDDEDEVVGPSRSTRPMTTRQAVLANVVDPSHVSLDRGVDSNPMLTSDHKPNPRKKQLNETELALRREETARKRKNLSEKKLEDEKLETINRLLKKQSKPRAKKGAATGNASGGVTPVMRGGKRATGTRGGKVSRGGRTTTKASTPGSEAGDDDENDGEGNEEEGAEGEEEEVEEADHASGSGSGYMDEVYQIPMFRWISTSRIAVVESSRPDDNAMGVDSKPVDASAKPGAAQDGDNAMDVDPIKTDVAGVDSYTATAASVVADVTPAAKDAAAPDERAQPATDPAKGTKTEKGQQRMILSFSVPAAFLSEPSTLVASATQPPPPKGSQTCAVDNCASPRKYRLVSDWTVGACGMGHLKMLEARHKAKSGIV</sequence>
<feature type="compositionally biased region" description="Basic and acidic residues" evidence="1">
    <location>
        <begin position="296"/>
        <end position="338"/>
    </location>
</feature>
<feature type="region of interest" description="Disordered" evidence="1">
    <location>
        <begin position="519"/>
        <end position="544"/>
    </location>
</feature>
<feature type="compositionally biased region" description="Polar residues" evidence="1">
    <location>
        <begin position="386"/>
        <end position="396"/>
    </location>
</feature>
<dbReference type="Proteomes" id="UP000054988">
    <property type="component" value="Unassembled WGS sequence"/>
</dbReference>
<dbReference type="SMART" id="SM01406">
    <property type="entry name" value="PAPA-1"/>
    <property type="match status" value="1"/>
</dbReference>
<accession>A0A0W0F3U3</accession>
<feature type="compositionally biased region" description="Low complexity" evidence="1">
    <location>
        <begin position="80"/>
        <end position="92"/>
    </location>
</feature>
<feature type="compositionally biased region" description="Polar residues" evidence="1">
    <location>
        <begin position="260"/>
        <end position="270"/>
    </location>
</feature>
<dbReference type="InterPro" id="IPR006880">
    <property type="entry name" value="INO80B_C"/>
</dbReference>
<organism evidence="3 4">
    <name type="scientific">Moniliophthora roreri</name>
    <name type="common">Frosty pod rot fungus</name>
    <name type="synonym">Monilia roreri</name>
    <dbReference type="NCBI Taxonomy" id="221103"/>
    <lineage>
        <taxon>Eukaryota</taxon>
        <taxon>Fungi</taxon>
        <taxon>Dikarya</taxon>
        <taxon>Basidiomycota</taxon>
        <taxon>Agaricomycotina</taxon>
        <taxon>Agaricomycetes</taxon>
        <taxon>Agaricomycetidae</taxon>
        <taxon>Agaricales</taxon>
        <taxon>Marasmiineae</taxon>
        <taxon>Marasmiaceae</taxon>
        <taxon>Moniliophthora</taxon>
    </lineage>
</organism>
<protein>
    <recommendedName>
        <fullName evidence="2">INO80 complex subunit B-like conserved region domain-containing protein</fullName>
    </recommendedName>
</protein>
<dbReference type="EMBL" id="LATX01002353">
    <property type="protein sequence ID" value="KTB31011.1"/>
    <property type="molecule type" value="Genomic_DNA"/>
</dbReference>
<feature type="compositionally biased region" description="Acidic residues" evidence="1">
    <location>
        <begin position="142"/>
        <end position="167"/>
    </location>
</feature>
<name>A0A0W0F3U3_MONRR</name>
<dbReference type="PANTHER" id="PTHR21561">
    <property type="entry name" value="INO80 COMPLEX SUBUNIT B"/>
    <property type="match status" value="1"/>
</dbReference>
<dbReference type="AlphaFoldDB" id="A0A0W0F3U3"/>
<feature type="compositionally biased region" description="Basic residues" evidence="1">
    <location>
        <begin position="342"/>
        <end position="353"/>
    </location>
</feature>
<dbReference type="InterPro" id="IPR029523">
    <property type="entry name" value="INO80B/Ies2"/>
</dbReference>
<feature type="compositionally biased region" description="Acidic residues" evidence="1">
    <location>
        <begin position="175"/>
        <end position="185"/>
    </location>
</feature>
<evidence type="ECO:0000256" key="1">
    <source>
        <dbReference type="SAM" id="MobiDB-lite"/>
    </source>
</evidence>
<proteinExistence type="predicted"/>